<keyword evidence="1" id="KW-0812">Transmembrane</keyword>
<feature type="transmembrane region" description="Helical" evidence="1">
    <location>
        <begin position="65"/>
        <end position="85"/>
    </location>
</feature>
<keyword evidence="1" id="KW-0472">Membrane</keyword>
<dbReference type="AlphaFoldDB" id="A0A8B8KSR9"/>
<organism evidence="2 3">
    <name type="scientific">Abrus precatorius</name>
    <name type="common">Indian licorice</name>
    <name type="synonym">Glycine abrus</name>
    <dbReference type="NCBI Taxonomy" id="3816"/>
    <lineage>
        <taxon>Eukaryota</taxon>
        <taxon>Viridiplantae</taxon>
        <taxon>Streptophyta</taxon>
        <taxon>Embryophyta</taxon>
        <taxon>Tracheophyta</taxon>
        <taxon>Spermatophyta</taxon>
        <taxon>Magnoliopsida</taxon>
        <taxon>eudicotyledons</taxon>
        <taxon>Gunneridae</taxon>
        <taxon>Pentapetalae</taxon>
        <taxon>rosids</taxon>
        <taxon>fabids</taxon>
        <taxon>Fabales</taxon>
        <taxon>Fabaceae</taxon>
        <taxon>Papilionoideae</taxon>
        <taxon>50 kb inversion clade</taxon>
        <taxon>NPAAA clade</taxon>
        <taxon>indigoferoid/millettioid clade</taxon>
        <taxon>Abreae</taxon>
        <taxon>Abrus</taxon>
    </lineage>
</organism>
<feature type="transmembrane region" description="Helical" evidence="1">
    <location>
        <begin position="137"/>
        <end position="156"/>
    </location>
</feature>
<keyword evidence="2" id="KW-1185">Reference proteome</keyword>
<dbReference type="InterPro" id="IPR008390">
    <property type="entry name" value="AWPM-19"/>
</dbReference>
<feature type="transmembrane region" description="Helical" evidence="1">
    <location>
        <begin position="97"/>
        <end position="117"/>
    </location>
</feature>
<gene>
    <name evidence="3" type="primary">LOC113858437</name>
</gene>
<dbReference type="GeneID" id="113858437"/>
<dbReference type="Pfam" id="PF05512">
    <property type="entry name" value="AWPM-19"/>
    <property type="match status" value="1"/>
</dbReference>
<proteinExistence type="predicted"/>
<name>A0A8B8KSR9_ABRPR</name>
<evidence type="ECO:0000313" key="2">
    <source>
        <dbReference type="Proteomes" id="UP000694853"/>
    </source>
</evidence>
<dbReference type="KEGG" id="aprc:113858437"/>
<keyword evidence="1" id="KW-1133">Transmembrane helix</keyword>
<evidence type="ECO:0000256" key="1">
    <source>
        <dbReference type="SAM" id="Phobius"/>
    </source>
</evidence>
<dbReference type="PANTHER" id="PTHR33294:SF6">
    <property type="entry name" value="AWPM-19-LIKE FAMILY PROTEIN"/>
    <property type="match status" value="1"/>
</dbReference>
<feature type="transmembrane region" description="Helical" evidence="1">
    <location>
        <begin position="12"/>
        <end position="32"/>
    </location>
</feature>
<accession>A0A8B8KSR9</accession>
<reference evidence="2" key="1">
    <citation type="journal article" date="2019" name="Toxins">
        <title>Detection of Abrin-Like and Prepropulchellin-Like Toxin Genes and Transcripts Using Whole Genome Sequencing and Full-Length Transcript Sequencing of Abrus precatorius.</title>
        <authorList>
            <person name="Hovde B.T."/>
            <person name="Daligault H.E."/>
            <person name="Hanschen E.R."/>
            <person name="Kunde Y.A."/>
            <person name="Johnson M.B."/>
            <person name="Starkenburg S.R."/>
            <person name="Johnson S.L."/>
        </authorList>
    </citation>
    <scope>NUCLEOTIDE SEQUENCE [LARGE SCALE GENOMIC DNA]</scope>
</reference>
<sequence length="160" mass="17179">MANEQMKSIAMLLLVLNFCMYAIVLGIGGWAMNKAIDNGFIIGPELKLPAHFSPLFFPMGNASTGFFVTFALLAGVVGAASAIAGINHIRSWTADSLPSAASVATMAWTLTLLSMGFACKEIELHIRNARLRTMEAFLIILSATQLFYIAAIHGAASNRR</sequence>
<reference evidence="3" key="2">
    <citation type="submission" date="2025-08" db="UniProtKB">
        <authorList>
            <consortium name="RefSeq"/>
        </authorList>
    </citation>
    <scope>IDENTIFICATION</scope>
    <source>
        <tissue evidence="3">Young leaves</tissue>
    </source>
</reference>
<dbReference type="OrthoDB" id="631515at2759"/>
<dbReference type="PANTHER" id="PTHR33294">
    <property type="entry name" value="AWPM-19-LIKE FAMILY PROTEIN"/>
    <property type="match status" value="1"/>
</dbReference>
<dbReference type="RefSeq" id="XP_027346900.1">
    <property type="nucleotide sequence ID" value="XM_027491099.1"/>
</dbReference>
<evidence type="ECO:0000313" key="3">
    <source>
        <dbReference type="RefSeq" id="XP_027346900.1"/>
    </source>
</evidence>
<protein>
    <submittedName>
        <fullName evidence="3">Membrane protein PM19L-like</fullName>
    </submittedName>
</protein>
<dbReference type="Proteomes" id="UP000694853">
    <property type="component" value="Unplaced"/>
</dbReference>